<feature type="region of interest" description="Disordered" evidence="1">
    <location>
        <begin position="381"/>
        <end position="402"/>
    </location>
</feature>
<feature type="compositionally biased region" description="Low complexity" evidence="1">
    <location>
        <begin position="32"/>
        <end position="61"/>
    </location>
</feature>
<feature type="compositionally biased region" description="Low complexity" evidence="1">
    <location>
        <begin position="76"/>
        <end position="85"/>
    </location>
</feature>
<proteinExistence type="predicted"/>
<sequence length="834" mass="94663">MATAPAENPDTTMTQIEEEEAPRQESPHSEPPHSQSTTLTLDPPQDQDIQQNPPLQSQPSPKGKSDEFPARSPRGTTTTTTTTITFYRRGTKRKKLGSKRKAAASGNSKAQQKLQTQREILNPIPFVPAKNLDFEKHEKLLKRLNLWDFVHVEFDRNLRVDLLAELISSFNPTQRGSYVNGSKVKVNRADLARALKLPSKPVKKGGAVPVADGAEEPPAEAASEESIAFIEELVSNWVLLHEDTWMMPSEVLNWTKAIKEGHFVKVDWAGLIWFMVEKELAQAPKLGDCYYASHLQCLIKSQHARFLTVKEQETPQFDVNAVDVDAVDVDAVDVDAKMEEEEEEEDGSRDVKMGGEDDVHGHGGLEEHNIELCLGQDNVDTDDFRQEQDNDVDTDDFRQEQDNVDSMDVRQEQGILDRADIRQDNVDRTDVGQENLEKSGVEKEQVGVEDVMDFEECKVEEPGQWFLGGQGSASEPVLQRCNLRGVNLDCGEEGKKDMEFFEGIDEEGNEEELEEEEEEEEEEQEEQEEGGFHLSLKDRPLEGLASGSLIHPMEVAHNPLSLDMSMGDQFAGEFLSSRDDSRMQPGSSSFFVSGGLERELVHENDNSSHHPLNGNKRLRMGGPWDGKVSGGDFDSCMEQMQHWMEKAKMVYTQKEQVCEQSMVDQRMLLDELQQREEVIGHLQRAKAEEQQKRKMEMYRLERELYVMGKLLDGYRKALKETQKAFAEYRARCPQSDEPLYRDVPGSGGLVLSTMELAKQRLKKEEEERMTRLLLERQIKDFEAGWVSKFEAHPKSVELLSNRLQDVELEVKLLIERIAKQRIPEIPESAPNGNE</sequence>
<dbReference type="AlphaFoldDB" id="A0A5N5GD43"/>
<name>A0A5N5GD43_9ROSA</name>
<reference evidence="2 3" key="3">
    <citation type="submission" date="2019-11" db="EMBL/GenBank/DDBJ databases">
        <title>A de novo genome assembly of a pear dwarfing rootstock.</title>
        <authorList>
            <person name="Wang F."/>
            <person name="Wang J."/>
            <person name="Li S."/>
            <person name="Zhang Y."/>
            <person name="Fang M."/>
            <person name="Ma L."/>
            <person name="Zhao Y."/>
            <person name="Jiang S."/>
        </authorList>
    </citation>
    <scope>NUCLEOTIDE SEQUENCE [LARGE SCALE GENOMIC DNA]</scope>
    <source>
        <strain evidence="2">S2</strain>
        <tissue evidence="2">Leaf</tissue>
    </source>
</reference>
<gene>
    <name evidence="2" type="ORF">D8674_035692</name>
</gene>
<feature type="compositionally biased region" description="Polar residues" evidence="1">
    <location>
        <begin position="105"/>
        <end position="115"/>
    </location>
</feature>
<dbReference type="PANTHER" id="PTHR35120">
    <property type="entry name" value="HISTONE ACETYLTRANSFERASE KAT6B-LIKE"/>
    <property type="match status" value="1"/>
</dbReference>
<dbReference type="PANTHER" id="PTHR35120:SF2">
    <property type="entry name" value="AMINOTRANSFERASE-LIKE PLANT MOBILE DOMAIN-CONTAINING PROTEIN"/>
    <property type="match status" value="1"/>
</dbReference>
<keyword evidence="3" id="KW-1185">Reference proteome</keyword>
<dbReference type="OrthoDB" id="1935530at2759"/>
<accession>A0A5N5GD43</accession>
<evidence type="ECO:0000256" key="1">
    <source>
        <dbReference type="SAM" id="MobiDB-lite"/>
    </source>
</evidence>
<feature type="compositionally biased region" description="Acidic residues" evidence="1">
    <location>
        <begin position="505"/>
        <end position="529"/>
    </location>
</feature>
<feature type="region of interest" description="Disordered" evidence="1">
    <location>
        <begin position="505"/>
        <end position="532"/>
    </location>
</feature>
<reference evidence="2 3" key="1">
    <citation type="submission" date="2019-09" db="EMBL/GenBank/DDBJ databases">
        <authorList>
            <person name="Ou C."/>
        </authorList>
    </citation>
    <scope>NUCLEOTIDE SEQUENCE [LARGE SCALE GENOMIC DNA]</scope>
    <source>
        <strain evidence="2">S2</strain>
        <tissue evidence="2">Leaf</tissue>
    </source>
</reference>
<evidence type="ECO:0000313" key="2">
    <source>
        <dbReference type="EMBL" id="KAB2613376.1"/>
    </source>
</evidence>
<dbReference type="EMBL" id="SMOL01000458">
    <property type="protein sequence ID" value="KAB2613376.1"/>
    <property type="molecule type" value="Genomic_DNA"/>
</dbReference>
<comment type="caution">
    <text evidence="2">The sequence shown here is derived from an EMBL/GenBank/DDBJ whole genome shotgun (WGS) entry which is preliminary data.</text>
</comment>
<evidence type="ECO:0000313" key="3">
    <source>
        <dbReference type="Proteomes" id="UP000327157"/>
    </source>
</evidence>
<feature type="compositionally biased region" description="Acidic residues" evidence="1">
    <location>
        <begin position="337"/>
        <end position="347"/>
    </location>
</feature>
<dbReference type="Proteomes" id="UP000327157">
    <property type="component" value="Chromosome 9"/>
</dbReference>
<organism evidence="2 3">
    <name type="scientific">Pyrus ussuriensis x Pyrus communis</name>
    <dbReference type="NCBI Taxonomy" id="2448454"/>
    <lineage>
        <taxon>Eukaryota</taxon>
        <taxon>Viridiplantae</taxon>
        <taxon>Streptophyta</taxon>
        <taxon>Embryophyta</taxon>
        <taxon>Tracheophyta</taxon>
        <taxon>Spermatophyta</taxon>
        <taxon>Magnoliopsida</taxon>
        <taxon>eudicotyledons</taxon>
        <taxon>Gunneridae</taxon>
        <taxon>Pentapetalae</taxon>
        <taxon>rosids</taxon>
        <taxon>fabids</taxon>
        <taxon>Rosales</taxon>
        <taxon>Rosaceae</taxon>
        <taxon>Amygdaloideae</taxon>
        <taxon>Maleae</taxon>
        <taxon>Pyrus</taxon>
    </lineage>
</organism>
<feature type="compositionally biased region" description="Basic and acidic residues" evidence="1">
    <location>
        <begin position="348"/>
        <end position="364"/>
    </location>
</feature>
<feature type="region of interest" description="Disordered" evidence="1">
    <location>
        <begin position="1"/>
        <end position="115"/>
    </location>
</feature>
<feature type="compositionally biased region" description="Basic residues" evidence="1">
    <location>
        <begin position="89"/>
        <end position="102"/>
    </location>
</feature>
<protein>
    <submittedName>
        <fullName evidence="2">Uncharacterized protein</fullName>
    </submittedName>
</protein>
<reference evidence="3" key="2">
    <citation type="submission" date="2019-10" db="EMBL/GenBank/DDBJ databases">
        <title>A de novo genome assembly of a pear dwarfing rootstock.</title>
        <authorList>
            <person name="Wang F."/>
            <person name="Wang J."/>
            <person name="Li S."/>
            <person name="Zhang Y."/>
            <person name="Fang M."/>
            <person name="Ma L."/>
            <person name="Zhao Y."/>
            <person name="Jiang S."/>
        </authorList>
    </citation>
    <scope>NUCLEOTIDE SEQUENCE [LARGE SCALE GENOMIC DNA]</scope>
</reference>
<feature type="region of interest" description="Disordered" evidence="1">
    <location>
        <begin position="337"/>
        <end position="364"/>
    </location>
</feature>
<feature type="compositionally biased region" description="Basic and acidic residues" evidence="1">
    <location>
        <begin position="21"/>
        <end position="31"/>
    </location>
</feature>